<dbReference type="AlphaFoldDB" id="A0AAX1WR97"/>
<evidence type="ECO:0000256" key="2">
    <source>
        <dbReference type="SAM" id="Phobius"/>
    </source>
</evidence>
<sequence>MTALPSPFRWLIAAMLALSALIVASQAHADERVTAADVATAVRNSPHASAWLKANADAVGNLAMFESGGQLGIYNGSCCYGVLQLNTQNIKDFADVKPAVFQAWSLQQQVDAWSKLTTQMLATKPPASLVALGKFDGRTVDGNLVLSCVQLGVGNCQTMINSGKCTGFADINGTTICTMADKMTGGSSGPAPSPGSPPIAGTGTNYNPSWTPSSCVRDGSGGCMSMNAAIAAGFQSGSGISMAKLRSINQMLLVVVTLLVVGSAMLGVWQRYARGVIATADLLLYMKRGLIVVCMVFVIMSLF</sequence>
<name>A0AAX1WR97_9BURK</name>
<evidence type="ECO:0000313" key="5">
    <source>
        <dbReference type="Proteomes" id="UP000271868"/>
    </source>
</evidence>
<gene>
    <name evidence="4" type="ORF">EDC60_3156</name>
</gene>
<dbReference type="EMBL" id="RJVL01000008">
    <property type="protein sequence ID" value="ROR39661.1"/>
    <property type="molecule type" value="Genomic_DNA"/>
</dbReference>
<feature type="region of interest" description="Disordered" evidence="1">
    <location>
        <begin position="184"/>
        <end position="205"/>
    </location>
</feature>
<feature type="chain" id="PRO_5043567347" evidence="3">
    <location>
        <begin position="30"/>
        <end position="303"/>
    </location>
</feature>
<accession>A0AAX1WR97</accession>
<keyword evidence="2" id="KW-0812">Transmembrane</keyword>
<protein>
    <submittedName>
        <fullName evidence="4">Uncharacterized protein DUF3262</fullName>
    </submittedName>
</protein>
<evidence type="ECO:0000313" key="4">
    <source>
        <dbReference type="EMBL" id="ROR39661.1"/>
    </source>
</evidence>
<dbReference type="RefSeq" id="WP_123676671.1">
    <property type="nucleotide sequence ID" value="NZ_RJVL01000008.1"/>
</dbReference>
<reference evidence="4 5" key="1">
    <citation type="submission" date="2018-11" db="EMBL/GenBank/DDBJ databases">
        <title>Genomic Encyclopedia of Type Strains, Phase IV (KMG-IV): sequencing the most valuable type-strain genomes for metagenomic binning, comparative biology and taxonomic classification.</title>
        <authorList>
            <person name="Goeker M."/>
        </authorList>
    </citation>
    <scope>NUCLEOTIDE SEQUENCE [LARGE SCALE GENOMIC DNA]</scope>
    <source>
        <strain evidence="4 5">DSM 15985</strain>
    </source>
</reference>
<keyword evidence="2" id="KW-0472">Membrane</keyword>
<comment type="caution">
    <text evidence="4">The sequence shown here is derived from an EMBL/GenBank/DDBJ whole genome shotgun (WGS) entry which is preliminary data.</text>
</comment>
<evidence type="ECO:0000256" key="3">
    <source>
        <dbReference type="SAM" id="SignalP"/>
    </source>
</evidence>
<evidence type="ECO:0000256" key="1">
    <source>
        <dbReference type="SAM" id="MobiDB-lite"/>
    </source>
</evidence>
<feature type="transmembrane region" description="Helical" evidence="2">
    <location>
        <begin position="282"/>
        <end position="302"/>
    </location>
</feature>
<keyword evidence="5" id="KW-1185">Reference proteome</keyword>
<feature type="transmembrane region" description="Helical" evidence="2">
    <location>
        <begin position="251"/>
        <end position="270"/>
    </location>
</feature>
<organism evidence="4 5">
    <name type="scientific">Diaphorobacter nitroreducens</name>
    <dbReference type="NCBI Taxonomy" id="164759"/>
    <lineage>
        <taxon>Bacteria</taxon>
        <taxon>Pseudomonadati</taxon>
        <taxon>Pseudomonadota</taxon>
        <taxon>Betaproteobacteria</taxon>
        <taxon>Burkholderiales</taxon>
        <taxon>Comamonadaceae</taxon>
        <taxon>Diaphorobacter</taxon>
    </lineage>
</organism>
<dbReference type="Proteomes" id="UP000271868">
    <property type="component" value="Unassembled WGS sequence"/>
</dbReference>
<keyword evidence="3" id="KW-0732">Signal</keyword>
<feature type="signal peptide" evidence="3">
    <location>
        <begin position="1"/>
        <end position="29"/>
    </location>
</feature>
<proteinExistence type="predicted"/>
<keyword evidence="2" id="KW-1133">Transmembrane helix</keyword>